<name>A0A5J5ILA7_9BACT</name>
<dbReference type="RefSeq" id="WP_150413232.1">
    <property type="nucleotide sequence ID" value="NZ_VYQF01000001.1"/>
</dbReference>
<evidence type="ECO:0000313" key="2">
    <source>
        <dbReference type="Proteomes" id="UP000326903"/>
    </source>
</evidence>
<gene>
    <name evidence="1" type="ORF">FW778_03645</name>
</gene>
<sequence>MKSPFPFIFIVLSCLIISSCQKEFSDPNARPPHVYDADALRFIDSIGISDTTQRFAIDEFVSQLKDSSLWLKFKAIYPMVGGSASTAKWNLKDPRDLDSAYRLTFNGSAVFASTGVLFPTVSDYADTHLIDNTLAGSNNNSIAYYSRTQNTISGYDMGCSDSKSPWNEFSIYHGSDATNWFGFFALGIQSANTVGLFMLSCTPGDVKRYDNGIVTDAKGSAPTATFTNLPILIGSVVNAPLVGQRECGLASIGNGLTDSEALTFYNIVQNFETALGR</sequence>
<dbReference type="EMBL" id="VYQF01000001">
    <property type="protein sequence ID" value="KAA9041143.1"/>
    <property type="molecule type" value="Genomic_DNA"/>
</dbReference>
<evidence type="ECO:0000313" key="1">
    <source>
        <dbReference type="EMBL" id="KAA9041143.1"/>
    </source>
</evidence>
<accession>A0A5J5ILA7</accession>
<comment type="caution">
    <text evidence="1">The sequence shown here is derived from an EMBL/GenBank/DDBJ whole genome shotgun (WGS) entry which is preliminary data.</text>
</comment>
<organism evidence="1 2">
    <name type="scientific">Ginsengibacter hankyongi</name>
    <dbReference type="NCBI Taxonomy" id="2607284"/>
    <lineage>
        <taxon>Bacteria</taxon>
        <taxon>Pseudomonadati</taxon>
        <taxon>Bacteroidota</taxon>
        <taxon>Chitinophagia</taxon>
        <taxon>Chitinophagales</taxon>
        <taxon>Chitinophagaceae</taxon>
        <taxon>Ginsengibacter</taxon>
    </lineage>
</organism>
<dbReference type="PROSITE" id="PS51257">
    <property type="entry name" value="PROKAR_LIPOPROTEIN"/>
    <property type="match status" value="1"/>
</dbReference>
<dbReference type="Proteomes" id="UP000326903">
    <property type="component" value="Unassembled WGS sequence"/>
</dbReference>
<reference evidence="1 2" key="1">
    <citation type="submission" date="2019-09" db="EMBL/GenBank/DDBJ databases">
        <title>Draft genome sequence of Ginsengibacter sp. BR5-29.</title>
        <authorList>
            <person name="Im W.-T."/>
        </authorList>
    </citation>
    <scope>NUCLEOTIDE SEQUENCE [LARGE SCALE GENOMIC DNA]</scope>
    <source>
        <strain evidence="1 2">BR5-29</strain>
    </source>
</reference>
<protein>
    <submittedName>
        <fullName evidence="1">Uncharacterized protein</fullName>
    </submittedName>
</protein>
<proteinExistence type="predicted"/>
<keyword evidence="2" id="KW-1185">Reference proteome</keyword>
<dbReference type="AlphaFoldDB" id="A0A5J5ILA7"/>